<gene>
    <name evidence="3" type="ORF">GGI25_000001</name>
</gene>
<keyword evidence="2" id="KW-0732">Signal</keyword>
<feature type="chain" id="PRO_5040879125" description="Secreted protein" evidence="2">
    <location>
        <begin position="17"/>
        <end position="165"/>
    </location>
</feature>
<organism evidence="3 4">
    <name type="scientific">Coemansia spiralis</name>
    <dbReference type="NCBI Taxonomy" id="417178"/>
    <lineage>
        <taxon>Eukaryota</taxon>
        <taxon>Fungi</taxon>
        <taxon>Fungi incertae sedis</taxon>
        <taxon>Zoopagomycota</taxon>
        <taxon>Kickxellomycotina</taxon>
        <taxon>Kickxellomycetes</taxon>
        <taxon>Kickxellales</taxon>
        <taxon>Kickxellaceae</taxon>
        <taxon>Coemansia</taxon>
    </lineage>
</organism>
<name>A0A9W8GD88_9FUNG</name>
<evidence type="ECO:0000313" key="3">
    <source>
        <dbReference type="EMBL" id="KAJ2681048.1"/>
    </source>
</evidence>
<accession>A0A9W8GD88</accession>
<feature type="region of interest" description="Disordered" evidence="1">
    <location>
        <begin position="25"/>
        <end position="56"/>
    </location>
</feature>
<dbReference type="AlphaFoldDB" id="A0A9W8GD88"/>
<evidence type="ECO:0000313" key="4">
    <source>
        <dbReference type="Proteomes" id="UP001151518"/>
    </source>
</evidence>
<sequence>MKLFATLILAATAVLAQVQEGNQGPNLSEGPAAVSNPNINNGEQLQGSFADSSSSGQNVIDGRVGNSFNHKAANEAILDSNFVNPSKSSISGNVGDTANGADNMIGDIFHGADGFVPFGAFRRRDAVFNNFGEIVPNRNHFGVDSGFAVINAPIDLYPVAGAYPF</sequence>
<feature type="compositionally biased region" description="Polar residues" evidence="1">
    <location>
        <begin position="35"/>
        <end position="56"/>
    </location>
</feature>
<dbReference type="EMBL" id="JANBTW010000001">
    <property type="protein sequence ID" value="KAJ2681048.1"/>
    <property type="molecule type" value="Genomic_DNA"/>
</dbReference>
<protein>
    <recommendedName>
        <fullName evidence="5">Secreted protein</fullName>
    </recommendedName>
</protein>
<evidence type="ECO:0008006" key="5">
    <source>
        <dbReference type="Google" id="ProtNLM"/>
    </source>
</evidence>
<comment type="caution">
    <text evidence="3">The sequence shown here is derived from an EMBL/GenBank/DDBJ whole genome shotgun (WGS) entry which is preliminary data.</text>
</comment>
<evidence type="ECO:0000256" key="2">
    <source>
        <dbReference type="SAM" id="SignalP"/>
    </source>
</evidence>
<reference evidence="3" key="1">
    <citation type="submission" date="2022-07" db="EMBL/GenBank/DDBJ databases">
        <title>Phylogenomic reconstructions and comparative analyses of Kickxellomycotina fungi.</title>
        <authorList>
            <person name="Reynolds N.K."/>
            <person name="Stajich J.E."/>
            <person name="Barry K."/>
            <person name="Grigoriev I.V."/>
            <person name="Crous P."/>
            <person name="Smith M.E."/>
        </authorList>
    </citation>
    <scope>NUCLEOTIDE SEQUENCE</scope>
    <source>
        <strain evidence="3">NRRL 3115</strain>
    </source>
</reference>
<proteinExistence type="predicted"/>
<dbReference type="OrthoDB" id="5567786at2759"/>
<dbReference type="Proteomes" id="UP001151518">
    <property type="component" value="Unassembled WGS sequence"/>
</dbReference>
<evidence type="ECO:0000256" key="1">
    <source>
        <dbReference type="SAM" id="MobiDB-lite"/>
    </source>
</evidence>
<feature type="signal peptide" evidence="2">
    <location>
        <begin position="1"/>
        <end position="16"/>
    </location>
</feature>